<feature type="transmembrane region" description="Helical" evidence="17">
    <location>
        <begin position="1828"/>
        <end position="1849"/>
    </location>
</feature>
<keyword evidence="11" id="KW-0479">Metal-binding</keyword>
<comment type="caution">
    <text evidence="20">The sequence shown here is derived from an EMBL/GenBank/DDBJ whole genome shotgun (WGS) entry which is preliminary data.</text>
</comment>
<name>A0A1V9YQK8_9STRA</name>
<gene>
    <name evidence="20" type="ORF">THRCLA_10414</name>
</gene>
<dbReference type="SFLD" id="SFLDG01062">
    <property type="entry name" value="methyltransferase_(Class_A)"/>
    <property type="match status" value="1"/>
</dbReference>
<organism evidence="20 21">
    <name type="scientific">Thraustotheca clavata</name>
    <dbReference type="NCBI Taxonomy" id="74557"/>
    <lineage>
        <taxon>Eukaryota</taxon>
        <taxon>Sar</taxon>
        <taxon>Stramenopiles</taxon>
        <taxon>Oomycota</taxon>
        <taxon>Saprolegniomycetes</taxon>
        <taxon>Saprolegniales</taxon>
        <taxon>Achlyaceae</taxon>
        <taxon>Thraustotheca</taxon>
    </lineage>
</organism>
<evidence type="ECO:0000256" key="1">
    <source>
        <dbReference type="ARBA" id="ARBA00001966"/>
    </source>
</evidence>
<dbReference type="PANTHER" id="PTHR30544">
    <property type="entry name" value="23S RRNA METHYLTRANSFERASE"/>
    <property type="match status" value="1"/>
</dbReference>
<dbReference type="InterPro" id="IPR005828">
    <property type="entry name" value="MFS_sugar_transport-like"/>
</dbReference>
<dbReference type="EMBL" id="JNBS01003355">
    <property type="protein sequence ID" value="OQR88025.1"/>
    <property type="molecule type" value="Genomic_DNA"/>
</dbReference>
<evidence type="ECO:0000256" key="8">
    <source>
        <dbReference type="ARBA" id="ARBA00022679"/>
    </source>
</evidence>
<feature type="region of interest" description="Disordered" evidence="16">
    <location>
        <begin position="1366"/>
        <end position="1397"/>
    </location>
</feature>
<evidence type="ECO:0000256" key="16">
    <source>
        <dbReference type="SAM" id="MobiDB-lite"/>
    </source>
</evidence>
<dbReference type="SFLD" id="SFLDF00275">
    <property type="entry name" value="adenosine_C2_methyltransferase"/>
    <property type="match status" value="1"/>
</dbReference>
<dbReference type="GO" id="GO:0051539">
    <property type="term" value="F:4 iron, 4 sulfur cluster binding"/>
    <property type="evidence" value="ECO:0007669"/>
    <property type="project" value="UniProtKB-KW"/>
</dbReference>
<keyword evidence="8" id="KW-0808">Transferase</keyword>
<evidence type="ECO:0000256" key="4">
    <source>
        <dbReference type="ARBA" id="ARBA00022485"/>
    </source>
</evidence>
<feature type="transmembrane region" description="Helical" evidence="17">
    <location>
        <begin position="1726"/>
        <end position="1750"/>
    </location>
</feature>
<evidence type="ECO:0000313" key="20">
    <source>
        <dbReference type="EMBL" id="OQR88025.1"/>
    </source>
</evidence>
<evidence type="ECO:0000256" key="11">
    <source>
        <dbReference type="ARBA" id="ARBA00022723"/>
    </source>
</evidence>
<comment type="subcellular location">
    <subcellularLocation>
        <location evidence="3">Cytoplasm</location>
    </subcellularLocation>
    <subcellularLocation>
        <location evidence="2">Membrane</location>
        <topology evidence="2">Multi-pass membrane protein</topology>
    </subcellularLocation>
</comment>
<feature type="transmembrane region" description="Helical" evidence="17">
    <location>
        <begin position="1399"/>
        <end position="1423"/>
    </location>
</feature>
<dbReference type="InterPro" id="IPR004383">
    <property type="entry name" value="rRNA_lsu_MTrfase_RlmN/Cfr"/>
</dbReference>
<dbReference type="Gene3D" id="1.20.1250.20">
    <property type="entry name" value="MFS general substrate transporter like domains"/>
    <property type="match status" value="2"/>
</dbReference>
<feature type="transmembrane region" description="Helical" evidence="17">
    <location>
        <begin position="1699"/>
        <end position="1719"/>
    </location>
</feature>
<keyword evidence="9" id="KW-0949">S-adenosyl-L-methionine</keyword>
<feature type="transmembrane region" description="Helical" evidence="17">
    <location>
        <begin position="1599"/>
        <end position="1623"/>
    </location>
</feature>
<feature type="domain" description="Radical SAM core" evidence="19">
    <location>
        <begin position="1113"/>
        <end position="1342"/>
    </location>
</feature>
<keyword evidence="21" id="KW-1185">Reference proteome</keyword>
<dbReference type="GO" id="GO:0008173">
    <property type="term" value="F:RNA methyltransferase activity"/>
    <property type="evidence" value="ECO:0007669"/>
    <property type="project" value="InterPro"/>
</dbReference>
<dbReference type="SUPFAM" id="SSF103473">
    <property type="entry name" value="MFS general substrate transporter"/>
    <property type="match status" value="1"/>
</dbReference>
<evidence type="ECO:0000256" key="14">
    <source>
        <dbReference type="ARBA" id="ARBA00023014"/>
    </source>
</evidence>
<evidence type="ECO:0000259" key="18">
    <source>
        <dbReference type="PROSITE" id="PS50850"/>
    </source>
</evidence>
<feature type="transmembrane region" description="Helical" evidence="17">
    <location>
        <begin position="1516"/>
        <end position="1536"/>
    </location>
</feature>
<dbReference type="GO" id="GO:0046872">
    <property type="term" value="F:metal ion binding"/>
    <property type="evidence" value="ECO:0007669"/>
    <property type="project" value="UniProtKB-KW"/>
</dbReference>
<dbReference type="Pfam" id="PF04055">
    <property type="entry name" value="Radical_SAM"/>
    <property type="match status" value="1"/>
</dbReference>
<keyword evidence="15 17" id="KW-0472">Membrane</keyword>
<keyword evidence="7" id="KW-0489">Methyltransferase</keyword>
<evidence type="ECO:0000256" key="10">
    <source>
        <dbReference type="ARBA" id="ARBA00022692"/>
    </source>
</evidence>
<dbReference type="Proteomes" id="UP000243217">
    <property type="component" value="Unassembled WGS sequence"/>
</dbReference>
<evidence type="ECO:0000256" key="12">
    <source>
        <dbReference type="ARBA" id="ARBA00022989"/>
    </source>
</evidence>
<feature type="domain" description="Major facilitator superfamily (MFS) profile" evidence="18">
    <location>
        <begin position="1443"/>
        <end position="1853"/>
    </location>
</feature>
<dbReference type="CDD" id="cd01335">
    <property type="entry name" value="Radical_SAM"/>
    <property type="match status" value="1"/>
</dbReference>
<dbReference type="SUPFAM" id="SSF102114">
    <property type="entry name" value="Radical SAM enzymes"/>
    <property type="match status" value="1"/>
</dbReference>
<keyword evidence="12 17" id="KW-1133">Transmembrane helix</keyword>
<evidence type="ECO:0000313" key="21">
    <source>
        <dbReference type="Proteomes" id="UP000243217"/>
    </source>
</evidence>
<dbReference type="GO" id="GO:0005737">
    <property type="term" value="C:cytoplasm"/>
    <property type="evidence" value="ECO:0007669"/>
    <property type="project" value="UniProtKB-SubCell"/>
</dbReference>
<keyword evidence="5" id="KW-0963">Cytoplasm</keyword>
<dbReference type="GO" id="GO:0016020">
    <property type="term" value="C:membrane"/>
    <property type="evidence" value="ECO:0007669"/>
    <property type="project" value="UniProtKB-SubCell"/>
</dbReference>
<evidence type="ECO:0000256" key="7">
    <source>
        <dbReference type="ARBA" id="ARBA00022603"/>
    </source>
</evidence>
<evidence type="ECO:0000256" key="3">
    <source>
        <dbReference type="ARBA" id="ARBA00004496"/>
    </source>
</evidence>
<dbReference type="NCBIfam" id="TIGR00048">
    <property type="entry name" value="rRNA_mod_RlmN"/>
    <property type="match status" value="1"/>
</dbReference>
<dbReference type="GO" id="GO:0022857">
    <property type="term" value="F:transmembrane transporter activity"/>
    <property type="evidence" value="ECO:0007669"/>
    <property type="project" value="InterPro"/>
</dbReference>
<dbReference type="InterPro" id="IPR058240">
    <property type="entry name" value="rSAM_sf"/>
</dbReference>
<feature type="transmembrane region" description="Helical" evidence="17">
    <location>
        <begin position="1542"/>
        <end position="1562"/>
    </location>
</feature>
<dbReference type="InterPro" id="IPR007197">
    <property type="entry name" value="rSAM"/>
</dbReference>
<dbReference type="InterPro" id="IPR013785">
    <property type="entry name" value="Aldolase_TIM"/>
</dbReference>
<dbReference type="GO" id="GO:0070475">
    <property type="term" value="P:rRNA base methylation"/>
    <property type="evidence" value="ECO:0007669"/>
    <property type="project" value="InterPro"/>
</dbReference>
<dbReference type="FunFam" id="3.20.20.70:FF:000164">
    <property type="entry name" value="23S rRNA methyltransferase"/>
    <property type="match status" value="1"/>
</dbReference>
<dbReference type="Gene3D" id="1.10.1410.10">
    <property type="match status" value="1"/>
</dbReference>
<sequence length="1860" mass="206141">MASSALDAQRLKLQAERNKMRSKPKIRSNPQSIGMLNGPPGLTRKEIKCDEPTEKDLNRLIEMMLPSTSRKSMRLPTLTLKEHAGYSQCFEMNAFGMWVTQHLHLVSCPLSLKQLSPEELLKYLIKYKITCDLNDGWIAYVRKMQNDEAFDPKSMTTKTKFWTNVLQLNVYEELAKNIQVVIQPEADKPLCSSEEIPRLVLTLTITLRDTTWNVQRCMGQFGRMYAKARECMELPPFAGVQLEHARLADVYDDLHATLQKLSHQVTPWQHPDFVSFFDNERGYLTMLTQAQPIHTQLETLRAAKEKCMAKLRQYEETIGRQQTLINTLSSSKPSSSSFSYDTPSDSSSSFPSLLLPQPQSAETYSSSAVWENTTSSIFSASRHSTHTSSTASTSNSTCALSRCSWVPSNSIPCAVDMRLSRIISMVQPTSSAICHRIKASQVVCKIVKRVLGVPPFVTGASAARMFLPDCHLKMSVFLPPTHFAPDKPQWYMKLNEALCVASSSNACEDENLMIRNVELVHDSESPRLRCCVGKVSVLIEYGAFTDVRGACFLEAMDRLVGKCHLFKRSVLLVHSWLVYESGTNVSITDYKISSLLTTYTLSTMMLYVFNIFHTSLHHPLQALARFFGTYSAFPWDDFVVSLDGPRDLSCIGRAPKPPCHERDLLIQPSIMHMYQSCHLSDAVDKDYEHTLQNKMLQFEVKYFNVMDPLDPSVNLGANITAKEASTIRNAFDLGANKIHQVLVSLKKEMSSTISTSLGATSSVSLIDTCFPNVWKRFQCGWRPDCAASDFETDSAISNDVMMSLASLGVAPAIPNDECADLDPLCGDEDALRGQVLVCDFLLQGHVTPHAVFTKTVDILNEKGPLPIGEIGKCLQDATANTALSVTLKEQFGGLKKFLEQYPCDFIISDDHPYNPKVYVQSHLLDENMAATEHNKKKHKCTRRKKTCKPSTTEANVVSSGQKLPNANAAAFIPASYDVPRSTSFESTLKLHSPVFIPEQFRNCTTRMVKKRVLSPAPLLDPVLLPAFLKEHGMKPVHANKIWKYIASQVQAQNADISIDAIPQLPKELYPLLKENFKVFSTTIAEKHVSQDGTIKLLVTLQDGHNVEAVIMKHSGRNTLCVSSQVGCQMGCTFCATGTMGIIADLAAGEILEQLAHAFCVAPIRNVVFMGMGEPLNNYDAVLGAIKAMTSVFGLAPKYITLSTVGVIHRIRQLKEDAPLVRLALSLHAPTQELRVKIVPTAKAYPLDKLMAAIDDHLKDRENRMVMMEYIMLRGVNDSIDTAHDLGQLLKDRSVHVNLIPYNATEVDAEFQSPTKEEIMAFHAVLRKEYDIKVTVRENHGMDIDGACGQLAVKKLEDALPKTKAAAQRDIEDLGTAPKQRDVPKRSRGPPSPKNNSNGFFSSNLTIAAASIALIAIPVIAFALRNKPMHEQQHLLSKAYEVDKYLIAPVLWYAFSMAGGLIYGYNVSIAPSLPYIADSLNLSTSQQEMASAAATFSDCISMLVGGRLADIFGRRKVALLACSMSIIGALGCASWHSKFEAFLFWRLCTGVGNGLSILIVPMYVAESTTTAARGLAVAFFQLGVLSGTVLPYIVMLLSESWVLCMLMGCVPALLIATSFILGIFQESHAWEEWKRDMATSVVESNNTTEVDDGSQHPIRELWVGILLAYSNNSIDAPLFYGPQIVARSSESFTRRDANLVGMVFCMTSIVSVIFAMVFLVQKYSRRHIYLVCHGSVVLALLLCFFMFTFVPSIDTPNSVASNVLMAALSALVLFQTCGPGLLFVLIVSEMFGKGSYRARYMSYCTFSMSLFSLLINGTTLSLFESIGVGATFGSYGLSYAVCFVVFYKWLPETKSRGIMDH</sequence>
<dbReference type="PROSITE" id="PS00216">
    <property type="entry name" value="SUGAR_TRANSPORT_1"/>
    <property type="match status" value="1"/>
</dbReference>
<dbReference type="InterPro" id="IPR036259">
    <property type="entry name" value="MFS_trans_sf"/>
</dbReference>
<reference evidence="20 21" key="1">
    <citation type="journal article" date="2014" name="Genome Biol. Evol.">
        <title>The secreted proteins of Achlya hypogyna and Thraustotheca clavata identify the ancestral oomycete secretome and reveal gene acquisitions by horizontal gene transfer.</title>
        <authorList>
            <person name="Misner I."/>
            <person name="Blouin N."/>
            <person name="Leonard G."/>
            <person name="Richards T.A."/>
            <person name="Lane C.E."/>
        </authorList>
    </citation>
    <scope>NUCLEOTIDE SEQUENCE [LARGE SCALE GENOMIC DNA]</scope>
    <source>
        <strain evidence="20 21">ATCC 34112</strain>
    </source>
</reference>
<evidence type="ECO:0000259" key="19">
    <source>
        <dbReference type="PROSITE" id="PS51918"/>
    </source>
</evidence>
<evidence type="ECO:0000256" key="15">
    <source>
        <dbReference type="ARBA" id="ARBA00023136"/>
    </source>
</evidence>
<evidence type="ECO:0000256" key="5">
    <source>
        <dbReference type="ARBA" id="ARBA00022490"/>
    </source>
</evidence>
<dbReference type="SUPFAM" id="SSF81631">
    <property type="entry name" value="PAP/OAS1 substrate-binding domain"/>
    <property type="match status" value="1"/>
</dbReference>
<dbReference type="PANTHER" id="PTHR30544:SF8">
    <property type="entry name" value="RADICAL SAM SUPERFAMILY PROTEIN"/>
    <property type="match status" value="1"/>
</dbReference>
<proteinExistence type="predicted"/>
<evidence type="ECO:0000256" key="2">
    <source>
        <dbReference type="ARBA" id="ARBA00004141"/>
    </source>
</evidence>
<keyword evidence="6" id="KW-0698">rRNA processing</keyword>
<dbReference type="GO" id="GO:0030488">
    <property type="term" value="P:tRNA methylation"/>
    <property type="evidence" value="ECO:0007669"/>
    <property type="project" value="InterPro"/>
</dbReference>
<evidence type="ECO:0000256" key="13">
    <source>
        <dbReference type="ARBA" id="ARBA00023004"/>
    </source>
</evidence>
<feature type="region of interest" description="Disordered" evidence="16">
    <location>
        <begin position="16"/>
        <end position="43"/>
    </location>
</feature>
<keyword evidence="4" id="KW-0004">4Fe-4S</keyword>
<dbReference type="PROSITE" id="PS51918">
    <property type="entry name" value="RADICAL_SAM"/>
    <property type="match status" value="1"/>
</dbReference>
<feature type="transmembrane region" description="Helical" evidence="17">
    <location>
        <begin position="1444"/>
        <end position="1464"/>
    </location>
</feature>
<dbReference type="InterPro" id="IPR005829">
    <property type="entry name" value="Sugar_transporter_CS"/>
</dbReference>
<feature type="transmembrane region" description="Helical" evidence="17">
    <location>
        <begin position="1574"/>
        <end position="1593"/>
    </location>
</feature>
<dbReference type="PROSITE" id="PS50850">
    <property type="entry name" value="MFS"/>
    <property type="match status" value="1"/>
</dbReference>
<dbReference type="InterPro" id="IPR020846">
    <property type="entry name" value="MFS_dom"/>
</dbReference>
<dbReference type="SFLD" id="SFLDS00029">
    <property type="entry name" value="Radical_SAM"/>
    <property type="match status" value="1"/>
</dbReference>
<evidence type="ECO:0000256" key="9">
    <source>
        <dbReference type="ARBA" id="ARBA00022691"/>
    </source>
</evidence>
<comment type="cofactor">
    <cofactor evidence="1">
        <name>[4Fe-4S] cluster</name>
        <dbReference type="ChEBI" id="CHEBI:49883"/>
    </cofactor>
</comment>
<protein>
    <submittedName>
        <fullName evidence="20">Major Facilitator Superfamily (MFS)</fullName>
    </submittedName>
</protein>
<dbReference type="InterPro" id="IPR027492">
    <property type="entry name" value="RNA_MTrfase_RlmN"/>
</dbReference>
<dbReference type="Pfam" id="PF00083">
    <property type="entry name" value="Sugar_tr"/>
    <property type="match status" value="1"/>
</dbReference>
<keyword evidence="14" id="KW-0411">Iron-sulfur</keyword>
<dbReference type="STRING" id="74557.A0A1V9YQK8"/>
<dbReference type="InterPro" id="IPR040072">
    <property type="entry name" value="Methyltransferase_A"/>
</dbReference>
<dbReference type="InterPro" id="IPR058920">
    <property type="entry name" value="PAP-OAS1-bd-rel"/>
</dbReference>
<accession>A0A1V9YQK8</accession>
<feature type="transmembrane region" description="Helical" evidence="17">
    <location>
        <begin position="1799"/>
        <end position="1822"/>
    </location>
</feature>
<feature type="transmembrane region" description="Helical" evidence="17">
    <location>
        <begin position="1762"/>
        <end position="1787"/>
    </location>
</feature>
<dbReference type="Pfam" id="PF26180">
    <property type="entry name" value="PAP-OAS1"/>
    <property type="match status" value="1"/>
</dbReference>
<dbReference type="OrthoDB" id="204498at2759"/>
<evidence type="ECO:0000256" key="17">
    <source>
        <dbReference type="SAM" id="Phobius"/>
    </source>
</evidence>
<dbReference type="Gene3D" id="3.20.20.70">
    <property type="entry name" value="Aldolase class I"/>
    <property type="match status" value="1"/>
</dbReference>
<evidence type="ECO:0000256" key="6">
    <source>
        <dbReference type="ARBA" id="ARBA00022552"/>
    </source>
</evidence>
<keyword evidence="10 17" id="KW-0812">Transmembrane</keyword>
<keyword evidence="13" id="KW-0408">Iron</keyword>